<evidence type="ECO:0000313" key="3">
    <source>
        <dbReference type="EMBL" id="CCM62142.1"/>
    </source>
</evidence>
<dbReference type="PROSITE" id="PS51257">
    <property type="entry name" value="PROKAR_LIPOPROTEIN"/>
    <property type="match status" value="1"/>
</dbReference>
<feature type="compositionally biased region" description="Low complexity" evidence="1">
    <location>
        <begin position="320"/>
        <end position="338"/>
    </location>
</feature>
<reference evidence="3 4" key="1">
    <citation type="journal article" date="2013" name="ISME J.">
        <title>Metabolic model for the filamentous 'Candidatus Microthrix parvicella' based on genomic and metagenomic analyses.</title>
        <authorList>
            <person name="Jon McIlroy S."/>
            <person name="Kristiansen R."/>
            <person name="Albertsen M."/>
            <person name="Michael Karst S."/>
            <person name="Rossetti S."/>
            <person name="Lund Nielsen J."/>
            <person name="Tandoi V."/>
            <person name="James Seviour R."/>
            <person name="Nielsen P.H."/>
        </authorList>
    </citation>
    <scope>NUCLEOTIDE SEQUENCE [LARGE SCALE GENOMIC DNA]</scope>
    <source>
        <strain evidence="3 4">RN1</strain>
    </source>
</reference>
<feature type="signal peptide" evidence="2">
    <location>
        <begin position="1"/>
        <end position="25"/>
    </location>
</feature>
<dbReference type="STRING" id="1229780.BN381_100029"/>
<evidence type="ECO:0000256" key="2">
    <source>
        <dbReference type="SAM" id="SignalP"/>
    </source>
</evidence>
<dbReference type="HOGENOM" id="CLU_634139_0_0_11"/>
<sequence length="432" mass="44556">MRTHRTFIGISVMATVLLAAGCAGGDDNATGDAATPDAELIYASPLAKALSLGDAPDLATKQQELTASCMAERGWDYTPVAIPGGLESELGSLDEYANLFKETYRTKWGYGVSTIYADDGSYVDGAPSGSTTGTADPNEAYVASLSPSEQSRYYSDLFGAGIAKELAVPADDAAAPTIPGDAPAANPNSGDGVAVDPNVGGGSDLDTGNSEAPEGDLEQLSGSCTLAGLGAKSSDDLARLEQLSAKLADAANELGINSTAQLVKITPALQTAQQRWAECMGQAGHRVKVIDDPTKQLSKRLDEVLFGSADSPEPDLGGVTSVPGDAATTTTTAPTEPGTTGGGESEVVAGGGDNPGSEQATKRVQAFNPADVDIAALNRLQADELAMAKDDRDCQAEFFRPEYLRVRSAAEQRFVDRNGELLDELAKLTGLG</sequence>
<accession>R4Z0J0</accession>
<dbReference type="Proteomes" id="UP000018291">
    <property type="component" value="Unassembled WGS sequence"/>
</dbReference>
<dbReference type="EMBL" id="CANL01000002">
    <property type="protein sequence ID" value="CCM62142.1"/>
    <property type="molecule type" value="Genomic_DNA"/>
</dbReference>
<gene>
    <name evidence="3" type="ORF">BN381_100029</name>
</gene>
<evidence type="ECO:0000313" key="4">
    <source>
        <dbReference type="Proteomes" id="UP000018291"/>
    </source>
</evidence>
<proteinExistence type="predicted"/>
<feature type="chain" id="PRO_5004383695" description="Imelysin-like domain-containing protein" evidence="2">
    <location>
        <begin position="26"/>
        <end position="432"/>
    </location>
</feature>
<evidence type="ECO:0000256" key="1">
    <source>
        <dbReference type="SAM" id="MobiDB-lite"/>
    </source>
</evidence>
<feature type="region of interest" description="Disordered" evidence="1">
    <location>
        <begin position="307"/>
        <end position="359"/>
    </location>
</feature>
<keyword evidence="4" id="KW-1185">Reference proteome</keyword>
<comment type="caution">
    <text evidence="3">The sequence shown here is derived from an EMBL/GenBank/DDBJ whole genome shotgun (WGS) entry which is preliminary data.</text>
</comment>
<organism evidence="3 4">
    <name type="scientific">Candidatus Neomicrothrix parvicella RN1</name>
    <dbReference type="NCBI Taxonomy" id="1229780"/>
    <lineage>
        <taxon>Bacteria</taxon>
        <taxon>Bacillati</taxon>
        <taxon>Actinomycetota</taxon>
        <taxon>Acidimicrobiia</taxon>
        <taxon>Acidimicrobiales</taxon>
        <taxon>Microthrixaceae</taxon>
        <taxon>Candidatus Neomicrothrix</taxon>
    </lineage>
</organism>
<protein>
    <recommendedName>
        <fullName evidence="5">Imelysin-like domain-containing protein</fullName>
    </recommendedName>
</protein>
<dbReference type="OrthoDB" id="3403621at2"/>
<dbReference type="RefSeq" id="WP_012223292.1">
    <property type="nucleotide sequence ID" value="NZ_HG422565.1"/>
</dbReference>
<feature type="compositionally biased region" description="Gly residues" evidence="1">
    <location>
        <begin position="339"/>
        <end position="354"/>
    </location>
</feature>
<keyword evidence="2" id="KW-0732">Signal</keyword>
<feature type="region of interest" description="Disordered" evidence="1">
    <location>
        <begin position="175"/>
        <end position="216"/>
    </location>
</feature>
<evidence type="ECO:0008006" key="5">
    <source>
        <dbReference type="Google" id="ProtNLM"/>
    </source>
</evidence>
<name>R4Z0J0_9ACTN</name>
<dbReference type="AlphaFoldDB" id="R4Z0J0"/>